<dbReference type="Pfam" id="PF20736">
    <property type="entry name" value="Glyco_hydro127M"/>
    <property type="match status" value="1"/>
</dbReference>
<evidence type="ECO:0000313" key="5">
    <source>
        <dbReference type="Proteomes" id="UP000034182"/>
    </source>
</evidence>
<dbReference type="InterPro" id="IPR012878">
    <property type="entry name" value="Beta-AFase-like_GH127_cat"/>
</dbReference>
<accession>A0A0G2HAF4</accession>
<protein>
    <submittedName>
        <fullName evidence="4">Putative secreted protein</fullName>
    </submittedName>
</protein>
<name>A0A0G2HAF4_9PEZI</name>
<dbReference type="PANTHER" id="PTHR31151">
    <property type="entry name" value="PROLINE-TRNA LIGASE (DUF1680)"/>
    <property type="match status" value="1"/>
</dbReference>
<evidence type="ECO:0000259" key="3">
    <source>
        <dbReference type="Pfam" id="PF20736"/>
    </source>
</evidence>
<reference evidence="4 5" key="2">
    <citation type="submission" date="2015-05" db="EMBL/GenBank/DDBJ databases">
        <title>Distinctive expansion of gene families associated with plant cell wall degradation and secondary metabolism in the genomes of grapevine trunk pathogens.</title>
        <authorList>
            <person name="Lawrence D.P."/>
            <person name="Travadon R."/>
            <person name="Rolshausen P.E."/>
            <person name="Baumgartner K."/>
        </authorList>
    </citation>
    <scope>NUCLEOTIDE SEQUENCE [LARGE SCALE GENOMIC DNA]</scope>
    <source>
        <strain evidence="4">DS831</strain>
    </source>
</reference>
<feature type="domain" description="Non-reducing end beta-L-arabinofuranosidase-like GH127 middle" evidence="3">
    <location>
        <begin position="736"/>
        <end position="830"/>
    </location>
</feature>
<evidence type="ECO:0000259" key="2">
    <source>
        <dbReference type="Pfam" id="PF07944"/>
    </source>
</evidence>
<dbReference type="Pfam" id="PF07944">
    <property type="entry name" value="Beta-AFase-like_GH127_cat"/>
    <property type="match status" value="1"/>
</dbReference>
<dbReference type="Proteomes" id="UP000034182">
    <property type="component" value="Unassembled WGS sequence"/>
</dbReference>
<dbReference type="SUPFAM" id="SSF54373">
    <property type="entry name" value="FAD-linked reductases, C-terminal domain"/>
    <property type="match status" value="1"/>
</dbReference>
<dbReference type="InterPro" id="IPR036188">
    <property type="entry name" value="FAD/NAD-bd_sf"/>
</dbReference>
<dbReference type="InterPro" id="IPR002937">
    <property type="entry name" value="Amino_oxidase"/>
</dbReference>
<dbReference type="Pfam" id="PF01593">
    <property type="entry name" value="Amino_oxidase"/>
    <property type="match status" value="1"/>
</dbReference>
<dbReference type="GO" id="GO:0005975">
    <property type="term" value="P:carbohydrate metabolic process"/>
    <property type="evidence" value="ECO:0007669"/>
    <property type="project" value="InterPro"/>
</dbReference>
<dbReference type="Gene3D" id="3.50.50.60">
    <property type="entry name" value="FAD/NAD(P)-binding domain"/>
    <property type="match status" value="1"/>
</dbReference>
<sequence length="916" mass="98457">MSSFYATLGALVSTIDPAAPHTHPDAASLDRITLAQFCAQHTSTPLVSLLLNASVRYLVGAESSAVSALWFLAHCAAGSGLQNMMSARAGGGQHLRVREGTQRIAFGLADELAPGSIHLSTPVASIDQQSSSSSSSTVTVTASDGRAFHARRAILAIPSTLHNTIAFRGTPAPGLPPAKQRLADAAASTGAFFAKATLVYDRPWWRDVNDDAPAGPLSGIFESVLGPVVYSRNTNVPALGHWSITGSVVGAPGARWGAIADREGRRRAVVEQLRNGFGAVLGEGGRERVPEPVRYVEGVWTGSQMEPFICEALGPWGFQAELGVSAYPFDISQVSLNTGRWQENLERTRTYLKFVDLDRLLYNYRATHGLSTNGATTNGGWDAPDFPFRSHAQGHFLTAWAQCFSTTGDTECRDRAVNFAEELQKCQNNNDAAGFHAGYLSGFPESDFDDLEAGTMTNGNVPYYVVHKLMAGLLDVWRSIGDTTSKDVLLALGGWVDARTSNLTYAHMQTIMETEFGGMSEVLADLYYQTGDDNWLAVAKRFEHDAVLTPLAANQDQLDGLHANTQVPKWIGAAREYKATGNTTYRDIARNAWAITVAAHTYAIGGNSQAEHFHAPGAIAAYLTNDTAESCNSYNMLKLTRELWATDPTDSAYFDYYETTLTNQLVGQQDPSSAHGHVTYFNSLDAGGARGVGPAWGGGTWSTDYDSFWCCQGTGVETNTKLMDSIYFRAADDQALYVNLYAPSTLTWAARGLGVEQATTYPVVENSTIKVSGNSDGAWAMHLRIPAWTDGAAVYVNGAAPDGVAVEPGSYAVVEREWADGDEVTVVLPMGFRTVPANDDESVVALAYGPVILVGDYGAEKPAGNPTLDLSSVKRTSDDALAFEATAGDKTVELGPYFDAQGFNYVTYWQKSGELP</sequence>
<dbReference type="AlphaFoldDB" id="A0A0G2HAF4"/>
<dbReference type="SUPFAM" id="SSF51905">
    <property type="entry name" value="FAD/NAD(P)-binding domain"/>
    <property type="match status" value="1"/>
</dbReference>
<dbReference type="EMBL" id="LAQI01000037">
    <property type="protein sequence ID" value="KKY25565.1"/>
    <property type="molecule type" value="Genomic_DNA"/>
</dbReference>
<evidence type="ECO:0000313" key="4">
    <source>
        <dbReference type="EMBL" id="KKY25565.1"/>
    </source>
</evidence>
<feature type="domain" description="Amine oxidase" evidence="1">
    <location>
        <begin position="73"/>
        <end position="301"/>
    </location>
</feature>
<comment type="caution">
    <text evidence="4">The sequence shown here is derived from an EMBL/GenBank/DDBJ whole genome shotgun (WGS) entry which is preliminary data.</text>
</comment>
<feature type="domain" description="Non-reducing end beta-L-arabinofuranosidase-like GH127 catalytic" evidence="2">
    <location>
        <begin position="333"/>
        <end position="722"/>
    </location>
</feature>
<dbReference type="InterPro" id="IPR049046">
    <property type="entry name" value="Beta-AFase-like_GH127_middle"/>
</dbReference>
<dbReference type="InterPro" id="IPR008928">
    <property type="entry name" value="6-hairpin_glycosidase_sf"/>
</dbReference>
<dbReference type="SUPFAM" id="SSF48208">
    <property type="entry name" value="Six-hairpin glycosidases"/>
    <property type="match status" value="1"/>
</dbReference>
<organism evidence="4 5">
    <name type="scientific">Diplodia seriata</name>
    <dbReference type="NCBI Taxonomy" id="420778"/>
    <lineage>
        <taxon>Eukaryota</taxon>
        <taxon>Fungi</taxon>
        <taxon>Dikarya</taxon>
        <taxon>Ascomycota</taxon>
        <taxon>Pezizomycotina</taxon>
        <taxon>Dothideomycetes</taxon>
        <taxon>Dothideomycetes incertae sedis</taxon>
        <taxon>Botryosphaeriales</taxon>
        <taxon>Botryosphaeriaceae</taxon>
        <taxon>Diplodia</taxon>
    </lineage>
</organism>
<gene>
    <name evidence="4" type="ORF">UCDDS831_g02036</name>
</gene>
<evidence type="ECO:0000259" key="1">
    <source>
        <dbReference type="Pfam" id="PF01593"/>
    </source>
</evidence>
<proteinExistence type="predicted"/>
<dbReference type="PANTHER" id="PTHR31151:SF0">
    <property type="entry name" value="PROLINE-TRNA LIGASE (DUF1680)"/>
    <property type="match status" value="1"/>
</dbReference>
<reference evidence="4 5" key="1">
    <citation type="submission" date="2015-03" db="EMBL/GenBank/DDBJ databases">
        <authorList>
            <person name="Morales-Cruz A."/>
            <person name="Amrine K.C."/>
            <person name="Cantu D."/>
        </authorList>
    </citation>
    <scope>NUCLEOTIDE SEQUENCE [LARGE SCALE GENOMIC DNA]</scope>
    <source>
        <strain evidence="4">DS831</strain>
    </source>
</reference>
<dbReference type="GO" id="GO:0016491">
    <property type="term" value="F:oxidoreductase activity"/>
    <property type="evidence" value="ECO:0007669"/>
    <property type="project" value="InterPro"/>
</dbReference>